<evidence type="ECO:0000313" key="3">
    <source>
        <dbReference type="Proteomes" id="UP001151699"/>
    </source>
</evidence>
<evidence type="ECO:0000313" key="2">
    <source>
        <dbReference type="EMBL" id="KAJ6635061.1"/>
    </source>
</evidence>
<keyword evidence="3" id="KW-1185">Reference proteome</keyword>
<feature type="compositionally biased region" description="Low complexity" evidence="1">
    <location>
        <begin position="276"/>
        <end position="285"/>
    </location>
</feature>
<feature type="compositionally biased region" description="Basic and acidic residues" evidence="1">
    <location>
        <begin position="260"/>
        <end position="274"/>
    </location>
</feature>
<feature type="region of interest" description="Disordered" evidence="1">
    <location>
        <begin position="223"/>
        <end position="290"/>
    </location>
</feature>
<reference evidence="2" key="1">
    <citation type="submission" date="2022-07" db="EMBL/GenBank/DDBJ databases">
        <authorList>
            <person name="Trinca V."/>
            <person name="Uliana J.V.C."/>
            <person name="Torres T.T."/>
            <person name="Ward R.J."/>
            <person name="Monesi N."/>
        </authorList>
    </citation>
    <scope>NUCLEOTIDE SEQUENCE</scope>
    <source>
        <strain evidence="2">HSMRA1968</strain>
        <tissue evidence="2">Whole embryos</tissue>
    </source>
</reference>
<sequence>MGLVVYFFCIVKYNRRSQIDAIKAGTLSKNGFKNHGFVGDIDRHPSFSFNSQSQMTYKSDDITETENDNVDRSKLNTYELENEIPISPKSTKKSKAPIPMSFKTENQMQTEASTSSLAPKSGTPSPNSNKTLDDIVLISEVIDTLTEMKEPNGKTYFVDEIRTATTVGDTQDDNEQKTAIEYLDDVLKKEDINDDNAGVNASEHGISTSVVAVVHLNVAVEEKPSIRENEKDPPGETLREDETTSEKTAEEETISTDENIDSRKEETIPSKEENSEVSQENVVPSLLPSESDVPKIPETLPIVDAKVVVRPEEVSKETSAVHVNQLHLEQSNLSDSKSEPEKPMTFKERLALLLGQQPIAEVRRISPKANHHLPSNTTETKLKHSKSEPDIFNSMVMQGVLKDIRSDGSKKQLPMTTTDDIHIDDTNTSVPAPPKFDPFIYKTIGSRQNARTTLKIGDDSESDTLQRPPMTAPVIMDNNDEDVMFREKTIEEDDHTRMVSIKDRLENILKRGPPDRFSRPKSIVPTTVDESVTTTSPATVANSQVDEEEVEVVRIKESKKPFDTVHKQKVLFNDVLKSIGAETRPSKHLNLCLLINCSVGFLGNNIVKRDEKDGVCYQKLKFLMTDI</sequence>
<evidence type="ECO:0000256" key="1">
    <source>
        <dbReference type="SAM" id="MobiDB-lite"/>
    </source>
</evidence>
<name>A0A9Q0MNL9_9DIPT</name>
<dbReference type="AlphaFoldDB" id="A0A9Q0MNL9"/>
<protein>
    <submittedName>
        <fullName evidence="2">Uncharacterized protein</fullName>
    </submittedName>
</protein>
<proteinExistence type="predicted"/>
<comment type="caution">
    <text evidence="2">The sequence shown here is derived from an EMBL/GenBank/DDBJ whole genome shotgun (WGS) entry which is preliminary data.</text>
</comment>
<accession>A0A9Q0MNL9</accession>
<feature type="region of interest" description="Disordered" evidence="1">
    <location>
        <begin position="104"/>
        <end position="131"/>
    </location>
</feature>
<gene>
    <name evidence="2" type="ORF">Bhyg_13644</name>
</gene>
<organism evidence="2 3">
    <name type="scientific">Pseudolycoriella hygida</name>
    <dbReference type="NCBI Taxonomy" id="35572"/>
    <lineage>
        <taxon>Eukaryota</taxon>
        <taxon>Metazoa</taxon>
        <taxon>Ecdysozoa</taxon>
        <taxon>Arthropoda</taxon>
        <taxon>Hexapoda</taxon>
        <taxon>Insecta</taxon>
        <taxon>Pterygota</taxon>
        <taxon>Neoptera</taxon>
        <taxon>Endopterygota</taxon>
        <taxon>Diptera</taxon>
        <taxon>Nematocera</taxon>
        <taxon>Sciaroidea</taxon>
        <taxon>Sciaridae</taxon>
        <taxon>Pseudolycoriella</taxon>
    </lineage>
</organism>
<feature type="compositionally biased region" description="Polar residues" evidence="1">
    <location>
        <begin position="104"/>
        <end position="130"/>
    </location>
</feature>
<dbReference type="Proteomes" id="UP001151699">
    <property type="component" value="Chromosome C"/>
</dbReference>
<feature type="region of interest" description="Disordered" evidence="1">
    <location>
        <begin position="407"/>
        <end position="434"/>
    </location>
</feature>
<dbReference type="EMBL" id="WJQU01000004">
    <property type="protein sequence ID" value="KAJ6635061.1"/>
    <property type="molecule type" value="Genomic_DNA"/>
</dbReference>
<feature type="compositionally biased region" description="Basic and acidic residues" evidence="1">
    <location>
        <begin position="223"/>
        <end position="250"/>
    </location>
</feature>